<dbReference type="Pfam" id="PF00586">
    <property type="entry name" value="AIRS"/>
    <property type="match status" value="1"/>
</dbReference>
<keyword evidence="4" id="KW-0808">Transferase</keyword>
<feature type="domain" description="PurM-like C-terminal" evidence="3">
    <location>
        <begin position="77"/>
        <end position="224"/>
    </location>
</feature>
<reference evidence="4 5" key="1">
    <citation type="submission" date="2015-03" db="EMBL/GenBank/DDBJ databases">
        <title>Caedibacter varicaedens, whole genome shotgun sequence.</title>
        <authorList>
            <person name="Suzuki H."/>
            <person name="Dapper A.L."/>
            <person name="Gibson A.K."/>
            <person name="Jackson C."/>
            <person name="Lee H."/>
            <person name="Pejaver V.R."/>
            <person name="Doak T."/>
            <person name="Lynch M."/>
        </authorList>
    </citation>
    <scope>NUCLEOTIDE SEQUENCE [LARGE SCALE GENOMIC DNA]</scope>
</reference>
<evidence type="ECO:0000313" key="4">
    <source>
        <dbReference type="EMBL" id="GAO98574.1"/>
    </source>
</evidence>
<keyword evidence="4" id="KW-0418">Kinase</keyword>
<evidence type="ECO:0000256" key="1">
    <source>
        <dbReference type="ARBA" id="ARBA00022977"/>
    </source>
</evidence>
<dbReference type="Gene3D" id="3.90.650.10">
    <property type="entry name" value="PurM-like C-terminal domain"/>
    <property type="match status" value="1"/>
</dbReference>
<dbReference type="PANTHER" id="PTHR30270:SF0">
    <property type="entry name" value="THIAMINE-MONOPHOSPHATE KINASE"/>
    <property type="match status" value="1"/>
</dbReference>
<dbReference type="Gene3D" id="3.30.1330.10">
    <property type="entry name" value="PurM-like, N-terminal domain"/>
    <property type="match status" value="1"/>
</dbReference>
<dbReference type="CDD" id="cd02194">
    <property type="entry name" value="ThiL"/>
    <property type="match status" value="1"/>
</dbReference>
<name>A0A0K8MFD1_9PROT</name>
<dbReference type="GO" id="GO:0009228">
    <property type="term" value="P:thiamine biosynthetic process"/>
    <property type="evidence" value="ECO:0007669"/>
    <property type="project" value="UniProtKB-KW"/>
</dbReference>
<dbReference type="STRING" id="1629334.Cva_01237"/>
<sequence>MGAEPKYILLGVSIPNDLEGFFNDFLKSFAEACEIGKVHLIGGDTTKSLDKLFISVTAIGLVKKTHIKLRKSARKSDIICVAGNLGDAHVGFQALEHNMQGQGLKKFKDSFLQPNSRIREGLWFGERSEVSAMMDISDGLFIDLKKMCRASKVAAEINLDNFEPSQEFKAACHALNLDQTIVQLTGGEDYGLLVSVNAESYQKIKADFSSTFGYALHPIGRIISGIAGEISFIQKGLPINIILQPFSHFGELS</sequence>
<dbReference type="InterPro" id="IPR006283">
    <property type="entry name" value="ThiL-like"/>
</dbReference>
<proteinExistence type="predicted"/>
<dbReference type="InterPro" id="IPR036676">
    <property type="entry name" value="PurM-like_C_sf"/>
</dbReference>
<dbReference type="Pfam" id="PF02769">
    <property type="entry name" value="AIRS_C"/>
    <property type="match status" value="1"/>
</dbReference>
<dbReference type="AlphaFoldDB" id="A0A0K8MFD1"/>
<dbReference type="InterPro" id="IPR016188">
    <property type="entry name" value="PurM-like_N"/>
</dbReference>
<evidence type="ECO:0000259" key="2">
    <source>
        <dbReference type="Pfam" id="PF00586"/>
    </source>
</evidence>
<gene>
    <name evidence="4" type="primary">thiL</name>
    <name evidence="4" type="ORF">Cva_01237</name>
</gene>
<dbReference type="SUPFAM" id="SSF56042">
    <property type="entry name" value="PurM C-terminal domain-like"/>
    <property type="match status" value="1"/>
</dbReference>
<dbReference type="Proteomes" id="UP000036771">
    <property type="component" value="Unassembled WGS sequence"/>
</dbReference>
<feature type="domain" description="PurM-like N-terminal" evidence="2">
    <location>
        <begin position="1"/>
        <end position="62"/>
    </location>
</feature>
<evidence type="ECO:0000313" key="5">
    <source>
        <dbReference type="Proteomes" id="UP000036771"/>
    </source>
</evidence>
<protein>
    <submittedName>
        <fullName evidence="4">Thiamine-monophosphate kinase</fullName>
    </submittedName>
</protein>
<keyword evidence="5" id="KW-1185">Reference proteome</keyword>
<dbReference type="PANTHER" id="PTHR30270">
    <property type="entry name" value="THIAMINE-MONOPHOSPHATE KINASE"/>
    <property type="match status" value="1"/>
</dbReference>
<accession>A0A0K8MFD1</accession>
<dbReference type="InterPro" id="IPR010918">
    <property type="entry name" value="PurM-like_C_dom"/>
</dbReference>
<organism evidence="4 5">
    <name type="scientific">Caedimonas varicaedens</name>
    <dbReference type="NCBI Taxonomy" id="1629334"/>
    <lineage>
        <taxon>Bacteria</taxon>
        <taxon>Pseudomonadati</taxon>
        <taxon>Pseudomonadota</taxon>
        <taxon>Alphaproteobacteria</taxon>
        <taxon>Holosporales</taxon>
        <taxon>Caedimonadaceae</taxon>
        <taxon>Caedimonas</taxon>
    </lineage>
</organism>
<evidence type="ECO:0000259" key="3">
    <source>
        <dbReference type="Pfam" id="PF02769"/>
    </source>
</evidence>
<dbReference type="SUPFAM" id="SSF55326">
    <property type="entry name" value="PurM N-terminal domain-like"/>
    <property type="match status" value="1"/>
</dbReference>
<dbReference type="InterPro" id="IPR036921">
    <property type="entry name" value="PurM-like_N_sf"/>
</dbReference>
<dbReference type="EMBL" id="BBVC01000067">
    <property type="protein sequence ID" value="GAO98574.1"/>
    <property type="molecule type" value="Genomic_DNA"/>
</dbReference>
<comment type="caution">
    <text evidence="4">The sequence shown here is derived from an EMBL/GenBank/DDBJ whole genome shotgun (WGS) entry which is preliminary data.</text>
</comment>
<keyword evidence="1" id="KW-0784">Thiamine biosynthesis</keyword>
<dbReference type="GO" id="GO:0009030">
    <property type="term" value="F:thiamine-phosphate kinase activity"/>
    <property type="evidence" value="ECO:0007669"/>
    <property type="project" value="InterPro"/>
</dbReference>